<dbReference type="Proteomes" id="UP000297966">
    <property type="component" value="Unassembled WGS sequence"/>
</dbReference>
<organism evidence="2 3">
    <name type="scientific">Bradyrhizobium niftali</name>
    <dbReference type="NCBI Taxonomy" id="2560055"/>
    <lineage>
        <taxon>Bacteria</taxon>
        <taxon>Pseudomonadati</taxon>
        <taxon>Pseudomonadota</taxon>
        <taxon>Alphaproteobacteria</taxon>
        <taxon>Hyphomicrobiales</taxon>
        <taxon>Nitrobacteraceae</taxon>
        <taxon>Bradyrhizobium</taxon>
    </lineage>
</organism>
<keyword evidence="1" id="KW-1133">Transmembrane helix</keyword>
<feature type="transmembrane region" description="Helical" evidence="1">
    <location>
        <begin position="364"/>
        <end position="389"/>
    </location>
</feature>
<feature type="transmembrane region" description="Helical" evidence="1">
    <location>
        <begin position="324"/>
        <end position="344"/>
    </location>
</feature>
<keyword evidence="3" id="KW-1185">Reference proteome</keyword>
<name>A0A4Y9LIN3_9BRAD</name>
<dbReference type="AlphaFoldDB" id="A0A4Y9LIN3"/>
<feature type="transmembrane region" description="Helical" evidence="1">
    <location>
        <begin position="205"/>
        <end position="229"/>
    </location>
</feature>
<dbReference type="EMBL" id="SPQT01000023">
    <property type="protein sequence ID" value="TFV43440.1"/>
    <property type="molecule type" value="Genomic_DNA"/>
</dbReference>
<accession>A0A4Y9LIN3</accession>
<feature type="transmembrane region" description="Helical" evidence="1">
    <location>
        <begin position="133"/>
        <end position="154"/>
    </location>
</feature>
<dbReference type="OrthoDB" id="7462354at2"/>
<evidence type="ECO:0000313" key="3">
    <source>
        <dbReference type="Proteomes" id="UP000297966"/>
    </source>
</evidence>
<evidence type="ECO:0000256" key="1">
    <source>
        <dbReference type="SAM" id="Phobius"/>
    </source>
</evidence>
<feature type="transmembrane region" description="Helical" evidence="1">
    <location>
        <begin position="166"/>
        <end position="184"/>
    </location>
</feature>
<proteinExistence type="predicted"/>
<evidence type="ECO:0000313" key="2">
    <source>
        <dbReference type="EMBL" id="TFV43440.1"/>
    </source>
</evidence>
<comment type="caution">
    <text evidence="2">The sequence shown here is derived from an EMBL/GenBank/DDBJ whole genome shotgun (WGS) entry which is preliminary data.</text>
</comment>
<dbReference type="InterPro" id="IPR010295">
    <property type="entry name" value="DUF898"/>
</dbReference>
<feature type="transmembrane region" description="Helical" evidence="1">
    <location>
        <begin position="263"/>
        <end position="284"/>
    </location>
</feature>
<protein>
    <submittedName>
        <fullName evidence="2">DUF898 domain-containing protein</fullName>
    </submittedName>
</protein>
<reference evidence="2 3" key="1">
    <citation type="submission" date="2019-03" db="EMBL/GenBank/DDBJ databases">
        <title>Bradyrhizobium diversity isolated from nodules of Chamaecrista fasciculata.</title>
        <authorList>
            <person name="Klepa M.S."/>
            <person name="Urquiaga M.O."/>
            <person name="Hungria M."/>
            <person name="Delamuta J.R."/>
        </authorList>
    </citation>
    <scope>NUCLEOTIDE SEQUENCE [LARGE SCALE GENOMIC DNA]</scope>
    <source>
        <strain evidence="2 3">CNPSo 3448</strain>
    </source>
</reference>
<gene>
    <name evidence="2" type="ORF">E4K65_31870</name>
</gene>
<sequence length="435" mass="49294">MCQRDLPHAVRRGNVREIDGKRGKSNPPILGIDQFLIYSLTATGQHPEVAAVNDMQWAPIGSEPVPPPLPPTRVDFAGDRSVFRKMVTKGAMLELVTFGFYRFWLVTDIRRHLWSNTSIDGDAAEYTGRGKELLIGFLFALAILVPIYLAYFLIGIEFERWQGFASTPLFISFYAFGQFAIFRARRYRLTRTVWRGVRFWMDGSGWAYSFRAMAWGLLVFLTLGLALPWREASLERYKMQHTHYGDLSGDFEGDGWTFFKRGWWLWLLSPIAMVIFPLAPFFYAEFKAREWRWWLDGIRIGGVSLSSELPHDAFYGLYWKVIGWWMLLSIIFAAYLGGATMLVVKLSGLPVEQVFGPDNTAKSIPMLVMMVIGYFAVALAVNIIMRVYLQRDLWAKVLETVEVHNIGAAADVRGSGELASALGEGFADGLDVAGF</sequence>
<keyword evidence="1" id="KW-0472">Membrane</keyword>
<keyword evidence="1" id="KW-0812">Transmembrane</keyword>
<dbReference type="Pfam" id="PF05987">
    <property type="entry name" value="DUF898"/>
    <property type="match status" value="1"/>
</dbReference>